<dbReference type="RefSeq" id="WP_199018413.1">
    <property type="nucleotide sequence ID" value="NZ_JAELUP010000014.1"/>
</dbReference>
<reference evidence="2" key="1">
    <citation type="submission" date="2020-12" db="EMBL/GenBank/DDBJ databases">
        <authorList>
            <person name="Huq M.A."/>
        </authorList>
    </citation>
    <scope>NUCLEOTIDE SEQUENCE</scope>
    <source>
        <strain evidence="2">MAHUQ-46</strain>
    </source>
</reference>
<evidence type="ECO:0000256" key="1">
    <source>
        <dbReference type="SAM" id="MobiDB-lite"/>
    </source>
</evidence>
<sequence length="54" mass="6397">MSENKPFSDPRWNDSGNPKVIGHFKRTEEERAADKQRFRDHLRKVGILKDESKD</sequence>
<evidence type="ECO:0000313" key="3">
    <source>
        <dbReference type="Proteomes" id="UP000640274"/>
    </source>
</evidence>
<evidence type="ECO:0000313" key="2">
    <source>
        <dbReference type="EMBL" id="MBJ6360862.1"/>
    </source>
</evidence>
<dbReference type="EMBL" id="JAELUP010000014">
    <property type="protein sequence ID" value="MBJ6360862.1"/>
    <property type="molecule type" value="Genomic_DNA"/>
</dbReference>
<name>A0A934J5Q7_9BACL</name>
<feature type="region of interest" description="Disordered" evidence="1">
    <location>
        <begin position="1"/>
        <end position="22"/>
    </location>
</feature>
<feature type="compositionally biased region" description="Basic and acidic residues" evidence="1">
    <location>
        <begin position="1"/>
        <end position="12"/>
    </location>
</feature>
<organism evidence="2 3">
    <name type="scientific">Paenibacillus roseus</name>
    <dbReference type="NCBI Taxonomy" id="2798579"/>
    <lineage>
        <taxon>Bacteria</taxon>
        <taxon>Bacillati</taxon>
        <taxon>Bacillota</taxon>
        <taxon>Bacilli</taxon>
        <taxon>Bacillales</taxon>
        <taxon>Paenibacillaceae</taxon>
        <taxon>Paenibacillus</taxon>
    </lineage>
</organism>
<gene>
    <name evidence="2" type="ORF">JFN88_05965</name>
</gene>
<keyword evidence="3" id="KW-1185">Reference proteome</keyword>
<proteinExistence type="predicted"/>
<protein>
    <submittedName>
        <fullName evidence="2">Uncharacterized protein</fullName>
    </submittedName>
</protein>
<comment type="caution">
    <text evidence="2">The sequence shown here is derived from an EMBL/GenBank/DDBJ whole genome shotgun (WGS) entry which is preliminary data.</text>
</comment>
<dbReference type="AlphaFoldDB" id="A0A934J5Q7"/>
<accession>A0A934J5Q7</accession>
<dbReference type="Proteomes" id="UP000640274">
    <property type="component" value="Unassembled WGS sequence"/>
</dbReference>